<accession>A0A9P6AZV8</accession>
<evidence type="ECO:0000313" key="8">
    <source>
        <dbReference type="EMBL" id="KAF9515088.1"/>
    </source>
</evidence>
<evidence type="ECO:0000259" key="7">
    <source>
        <dbReference type="Pfam" id="PF21031"/>
    </source>
</evidence>
<evidence type="ECO:0000313" key="9">
    <source>
        <dbReference type="Proteomes" id="UP000886523"/>
    </source>
</evidence>
<dbReference type="PROSITE" id="PS50294">
    <property type="entry name" value="WD_REPEATS_REGION"/>
    <property type="match status" value="1"/>
</dbReference>
<reference evidence="8" key="1">
    <citation type="journal article" date="2020" name="Nat. Commun.">
        <title>Large-scale genome sequencing of mycorrhizal fungi provides insights into the early evolution of symbiotic traits.</title>
        <authorList>
            <person name="Miyauchi S."/>
            <person name="Kiss E."/>
            <person name="Kuo A."/>
            <person name="Drula E."/>
            <person name="Kohler A."/>
            <person name="Sanchez-Garcia M."/>
            <person name="Morin E."/>
            <person name="Andreopoulos B."/>
            <person name="Barry K.W."/>
            <person name="Bonito G."/>
            <person name="Buee M."/>
            <person name="Carver A."/>
            <person name="Chen C."/>
            <person name="Cichocki N."/>
            <person name="Clum A."/>
            <person name="Culley D."/>
            <person name="Crous P.W."/>
            <person name="Fauchery L."/>
            <person name="Girlanda M."/>
            <person name="Hayes R.D."/>
            <person name="Keri Z."/>
            <person name="LaButti K."/>
            <person name="Lipzen A."/>
            <person name="Lombard V."/>
            <person name="Magnuson J."/>
            <person name="Maillard F."/>
            <person name="Murat C."/>
            <person name="Nolan M."/>
            <person name="Ohm R.A."/>
            <person name="Pangilinan J."/>
            <person name="Pereira M.F."/>
            <person name="Perotto S."/>
            <person name="Peter M."/>
            <person name="Pfister S."/>
            <person name="Riley R."/>
            <person name="Sitrit Y."/>
            <person name="Stielow J.B."/>
            <person name="Szollosi G."/>
            <person name="Zifcakova L."/>
            <person name="Stursova M."/>
            <person name="Spatafora J.W."/>
            <person name="Tedersoo L."/>
            <person name="Vaario L.M."/>
            <person name="Yamada A."/>
            <person name="Yan M."/>
            <person name="Wang P."/>
            <person name="Xu J."/>
            <person name="Bruns T."/>
            <person name="Baldrian P."/>
            <person name="Vilgalys R."/>
            <person name="Dunand C."/>
            <person name="Henrissat B."/>
            <person name="Grigoriev I.V."/>
            <person name="Hibbett D."/>
            <person name="Nagy L.G."/>
            <person name="Martin F.M."/>
        </authorList>
    </citation>
    <scope>NUCLEOTIDE SEQUENCE</scope>
    <source>
        <strain evidence="8">UP504</strain>
    </source>
</reference>
<protein>
    <recommendedName>
        <fullName evidence="5">Pre-rRNA-processing protein IPI3</fullName>
    </recommendedName>
</protein>
<feature type="repeat" description="WD" evidence="4">
    <location>
        <begin position="125"/>
        <end position="156"/>
    </location>
</feature>
<dbReference type="AlphaFoldDB" id="A0A9P6AZV8"/>
<dbReference type="OrthoDB" id="756370at2759"/>
<dbReference type="GO" id="GO:0120330">
    <property type="term" value="C:rixosome complex"/>
    <property type="evidence" value="ECO:0007669"/>
    <property type="project" value="UniProtKB-UniRule"/>
</dbReference>
<dbReference type="Proteomes" id="UP000886523">
    <property type="component" value="Unassembled WGS sequence"/>
</dbReference>
<comment type="function">
    <text evidence="5">Component of the RIX1 complex required for processing of ITS2 sequences from 35S pre-rRNA.</text>
</comment>
<feature type="repeat" description="WD" evidence="4">
    <location>
        <begin position="199"/>
        <end position="221"/>
    </location>
</feature>
<evidence type="ECO:0000256" key="1">
    <source>
        <dbReference type="ARBA" id="ARBA00010143"/>
    </source>
</evidence>
<dbReference type="GO" id="GO:0006261">
    <property type="term" value="P:DNA-templated DNA replication"/>
    <property type="evidence" value="ECO:0007669"/>
    <property type="project" value="TreeGrafter"/>
</dbReference>
<evidence type="ECO:0000256" key="3">
    <source>
        <dbReference type="ARBA" id="ARBA00022737"/>
    </source>
</evidence>
<feature type="region of interest" description="Disordered" evidence="6">
    <location>
        <begin position="483"/>
        <end position="516"/>
    </location>
</feature>
<name>A0A9P6AZV8_9AGAM</name>
<dbReference type="InterPro" id="IPR036322">
    <property type="entry name" value="WD40_repeat_dom_sf"/>
</dbReference>
<evidence type="ECO:0000256" key="5">
    <source>
        <dbReference type="RuleBase" id="RU369067"/>
    </source>
</evidence>
<evidence type="ECO:0000256" key="4">
    <source>
        <dbReference type="PROSITE-ProRule" id="PRU00221"/>
    </source>
</evidence>
<dbReference type="Pfam" id="PF21031">
    <property type="entry name" value="WDR54"/>
    <property type="match status" value="1"/>
</dbReference>
<comment type="caution">
    <text evidence="8">The sequence shown here is derived from an EMBL/GenBank/DDBJ whole genome shotgun (WGS) entry which is preliminary data.</text>
</comment>
<dbReference type="InterPro" id="IPR049546">
    <property type="entry name" value="WDR54_beta_prop"/>
</dbReference>
<dbReference type="PANTHER" id="PTHR18763">
    <property type="entry name" value="WD-REPEAT PROTEIN 18"/>
    <property type="match status" value="1"/>
</dbReference>
<dbReference type="GO" id="GO:0006364">
    <property type="term" value="P:rRNA processing"/>
    <property type="evidence" value="ECO:0007669"/>
    <property type="project" value="UniProtKB-UniRule"/>
</dbReference>
<organism evidence="8 9">
    <name type="scientific">Hydnum rufescens UP504</name>
    <dbReference type="NCBI Taxonomy" id="1448309"/>
    <lineage>
        <taxon>Eukaryota</taxon>
        <taxon>Fungi</taxon>
        <taxon>Dikarya</taxon>
        <taxon>Basidiomycota</taxon>
        <taxon>Agaricomycotina</taxon>
        <taxon>Agaricomycetes</taxon>
        <taxon>Cantharellales</taxon>
        <taxon>Hydnaceae</taxon>
        <taxon>Hydnum</taxon>
    </lineage>
</organism>
<dbReference type="PANTHER" id="PTHR18763:SF0">
    <property type="entry name" value="WD REPEAT-CONTAINING PROTEIN 18"/>
    <property type="match status" value="1"/>
</dbReference>
<comment type="subunit">
    <text evidence="5">Component of the RIX1 complex, composed of IPI1, RIX1/IPI2 and IPI3 in a 1:2:2 stoichiometry. The complex interacts (via RIX1) with MDN1 (via its hexameric AAA ATPase ring) and the pre-60S ribosome particles.</text>
</comment>
<dbReference type="InterPro" id="IPR015943">
    <property type="entry name" value="WD40/YVTN_repeat-like_dom_sf"/>
</dbReference>
<dbReference type="EMBL" id="MU128953">
    <property type="protein sequence ID" value="KAF9515088.1"/>
    <property type="molecule type" value="Genomic_DNA"/>
</dbReference>
<comment type="similarity">
    <text evidence="1 5">Belongs to the WD repeat IPI3/WDR18 family.</text>
</comment>
<evidence type="ECO:0000256" key="6">
    <source>
        <dbReference type="SAM" id="MobiDB-lite"/>
    </source>
</evidence>
<keyword evidence="2 4" id="KW-0853">WD repeat</keyword>
<evidence type="ECO:0000256" key="2">
    <source>
        <dbReference type="ARBA" id="ARBA00022574"/>
    </source>
</evidence>
<dbReference type="Gene3D" id="2.130.10.10">
    <property type="entry name" value="YVTN repeat-like/Quinoprotein amine dehydrogenase"/>
    <property type="match status" value="3"/>
</dbReference>
<gene>
    <name evidence="8" type="ORF">BS47DRAFT_1484666</name>
</gene>
<dbReference type="InterPro" id="IPR001680">
    <property type="entry name" value="WD40_rpt"/>
</dbReference>
<keyword evidence="3" id="KW-0677">Repeat</keyword>
<dbReference type="SUPFAM" id="SSF50978">
    <property type="entry name" value="WD40 repeat-like"/>
    <property type="match status" value="1"/>
</dbReference>
<proteinExistence type="inferred from homology"/>
<comment type="subcellular location">
    <subcellularLocation>
        <location evidence="5">Nucleus</location>
    </subcellularLocation>
</comment>
<keyword evidence="5" id="KW-0539">Nucleus</keyword>
<dbReference type="Pfam" id="PF00400">
    <property type="entry name" value="WD40"/>
    <property type="match status" value="1"/>
</dbReference>
<dbReference type="GO" id="GO:0005656">
    <property type="term" value="C:nuclear pre-replicative complex"/>
    <property type="evidence" value="ECO:0007669"/>
    <property type="project" value="TreeGrafter"/>
</dbReference>
<dbReference type="SMART" id="SM00320">
    <property type="entry name" value="WD40"/>
    <property type="match status" value="5"/>
</dbReference>
<sequence length="516" mass="55516">MPLQEIILVSVAPTSATQGSGNVSLYDLNTGSSLLSFKQTSAPPHCTASIETRDGQGGLVLAAQADKSLLNVYAFQKDQLHLRIVLPEKLTCLTIDLLGNYCAGGTSTGRVYLWEVASGILFNSFEAHYRRLTTLRFTSDGSALISASEDSGVSVWPIPRLLDNVVQNEIPAPYHTLSDHTLPVTDIVCGIGGFPHCRVLTSSLDNSCKLWDLSTRTLLTTFLFPHPIVAIAMDATERTFFASSAEGRIHQVNLFRKRTDKIGHRSNVMEAVGGAGLGSAERIGQEEAAERQRLIVVGYPVTSMSISTTSALLIVGTSAGYVQIYDIASQQLIRSITAHKDFSITAVRTMLKPQDLMGHASLGDPSSFKEPIPIRSIPSFQRTRDPKTRENHDVLLIPPAHPATTVPRAPGPTLSDLVEAHRFFTLPTLAASSTAAVGPASSARIAELEAELTQAREQLARAKNLNNALWESTVSAVLADRKDKLSTPSAETTTPLNGGTEVGDISGRAKKRGRTD</sequence>
<keyword evidence="9" id="KW-1185">Reference proteome</keyword>
<dbReference type="InterPro" id="IPR045227">
    <property type="entry name" value="WDR18/Ipi3/RID3"/>
</dbReference>
<feature type="compositionally biased region" description="Polar residues" evidence="6">
    <location>
        <begin position="486"/>
        <end position="497"/>
    </location>
</feature>
<dbReference type="PROSITE" id="PS50082">
    <property type="entry name" value="WD_REPEATS_2"/>
    <property type="match status" value="2"/>
</dbReference>
<keyword evidence="5" id="KW-0698">rRNA processing</keyword>
<feature type="domain" description="WD repeat-containing protein 54 beta-propeller" evidence="7">
    <location>
        <begin position="50"/>
        <end position="160"/>
    </location>
</feature>